<dbReference type="HOGENOM" id="CLU_381926_0_0_1"/>
<dbReference type="eggNOG" id="ENOG502QWNR">
    <property type="taxonomic scope" value="Eukaryota"/>
</dbReference>
<dbReference type="EMBL" id="CM009302">
    <property type="protein sequence ID" value="PNT05912.1"/>
    <property type="molecule type" value="Genomic_DNA"/>
</dbReference>
<feature type="compositionally biased region" description="Basic and acidic residues" evidence="1">
    <location>
        <begin position="629"/>
        <end position="651"/>
    </location>
</feature>
<reference evidence="3 4" key="1">
    <citation type="journal article" date="2006" name="Science">
        <title>The genome of black cottonwood, Populus trichocarpa (Torr. &amp; Gray).</title>
        <authorList>
            <person name="Tuskan G.A."/>
            <person name="Difazio S."/>
            <person name="Jansson S."/>
            <person name="Bohlmann J."/>
            <person name="Grigoriev I."/>
            <person name="Hellsten U."/>
            <person name="Putnam N."/>
            <person name="Ralph S."/>
            <person name="Rombauts S."/>
            <person name="Salamov A."/>
            <person name="Schein J."/>
            <person name="Sterck L."/>
            <person name="Aerts A."/>
            <person name="Bhalerao R.R."/>
            <person name="Bhalerao R.P."/>
            <person name="Blaudez D."/>
            <person name="Boerjan W."/>
            <person name="Brun A."/>
            <person name="Brunner A."/>
            <person name="Busov V."/>
            <person name="Campbell M."/>
            <person name="Carlson J."/>
            <person name="Chalot M."/>
            <person name="Chapman J."/>
            <person name="Chen G.L."/>
            <person name="Cooper D."/>
            <person name="Coutinho P.M."/>
            <person name="Couturier J."/>
            <person name="Covert S."/>
            <person name="Cronk Q."/>
            <person name="Cunningham R."/>
            <person name="Davis J."/>
            <person name="Degroeve S."/>
            <person name="Dejardin A."/>
            <person name="Depamphilis C."/>
            <person name="Detter J."/>
            <person name="Dirks B."/>
            <person name="Dubchak I."/>
            <person name="Duplessis S."/>
            <person name="Ehlting J."/>
            <person name="Ellis B."/>
            <person name="Gendler K."/>
            <person name="Goodstein D."/>
            <person name="Gribskov M."/>
            <person name="Grimwood J."/>
            <person name="Groover A."/>
            <person name="Gunter L."/>
            <person name="Hamberger B."/>
            <person name="Heinze B."/>
            <person name="Helariutta Y."/>
            <person name="Henrissat B."/>
            <person name="Holligan D."/>
            <person name="Holt R."/>
            <person name="Huang W."/>
            <person name="Islam-Faridi N."/>
            <person name="Jones S."/>
            <person name="Jones-Rhoades M."/>
            <person name="Jorgensen R."/>
            <person name="Joshi C."/>
            <person name="Kangasjarvi J."/>
            <person name="Karlsson J."/>
            <person name="Kelleher C."/>
            <person name="Kirkpatrick R."/>
            <person name="Kirst M."/>
            <person name="Kohler A."/>
            <person name="Kalluri U."/>
            <person name="Larimer F."/>
            <person name="Leebens-Mack J."/>
            <person name="Leple J.C."/>
            <person name="Locascio P."/>
            <person name="Lou Y."/>
            <person name="Lucas S."/>
            <person name="Martin F."/>
            <person name="Montanini B."/>
            <person name="Napoli C."/>
            <person name="Nelson D.R."/>
            <person name="Nelson C."/>
            <person name="Nieminen K."/>
            <person name="Nilsson O."/>
            <person name="Pereda V."/>
            <person name="Peter G."/>
            <person name="Philippe R."/>
            <person name="Pilate G."/>
            <person name="Poliakov A."/>
            <person name="Razumovskaya J."/>
            <person name="Richardson P."/>
            <person name="Rinaldi C."/>
            <person name="Ritland K."/>
            <person name="Rouze P."/>
            <person name="Ryaboy D."/>
            <person name="Schmutz J."/>
            <person name="Schrader J."/>
            <person name="Segerman B."/>
            <person name="Shin H."/>
            <person name="Siddiqui A."/>
            <person name="Sterky F."/>
            <person name="Terry A."/>
            <person name="Tsai C.J."/>
            <person name="Uberbacher E."/>
            <person name="Unneberg P."/>
            <person name="Vahala J."/>
            <person name="Wall K."/>
            <person name="Wessler S."/>
            <person name="Yang G."/>
            <person name="Yin T."/>
            <person name="Douglas C."/>
            <person name="Marra M."/>
            <person name="Sandberg G."/>
            <person name="Van de Peer Y."/>
            <person name="Rokhsar D."/>
        </authorList>
    </citation>
    <scope>NUCLEOTIDE SEQUENCE [LARGE SCALE GENOMIC DNA]</scope>
    <source>
        <strain evidence="4">cv. Nisqually</strain>
    </source>
</reference>
<dbReference type="AlphaFoldDB" id="B9I6L7"/>
<dbReference type="Proteomes" id="UP000006729">
    <property type="component" value="Chromosome 13"/>
</dbReference>
<feature type="compositionally biased region" description="Basic and acidic residues" evidence="1">
    <location>
        <begin position="525"/>
        <end position="535"/>
    </location>
</feature>
<accession>B9I6L7</accession>
<feature type="compositionally biased region" description="Basic and acidic residues" evidence="1">
    <location>
        <begin position="599"/>
        <end position="621"/>
    </location>
</feature>
<protein>
    <recommendedName>
        <fullName evidence="2">NYN domain-containing protein</fullName>
    </recommendedName>
</protein>
<dbReference type="GO" id="GO:0010468">
    <property type="term" value="P:regulation of gene expression"/>
    <property type="evidence" value="ECO:0007669"/>
    <property type="project" value="InterPro"/>
</dbReference>
<proteinExistence type="predicted"/>
<feature type="compositionally biased region" description="Basic and acidic residues" evidence="1">
    <location>
        <begin position="351"/>
        <end position="361"/>
    </location>
</feature>
<dbReference type="GO" id="GO:0005777">
    <property type="term" value="C:peroxisome"/>
    <property type="evidence" value="ECO:0007669"/>
    <property type="project" value="InterPro"/>
</dbReference>
<feature type="domain" description="NYN" evidence="2">
    <location>
        <begin position="21"/>
        <end position="157"/>
    </location>
</feature>
<feature type="compositionally biased region" description="Polar residues" evidence="1">
    <location>
        <begin position="264"/>
        <end position="273"/>
    </location>
</feature>
<feature type="compositionally biased region" description="Basic and acidic residues" evidence="1">
    <location>
        <begin position="470"/>
        <end position="496"/>
    </location>
</feature>
<dbReference type="GO" id="GO:0004540">
    <property type="term" value="F:RNA nuclease activity"/>
    <property type="evidence" value="ECO:0007669"/>
    <property type="project" value="InterPro"/>
</dbReference>
<evidence type="ECO:0000313" key="3">
    <source>
        <dbReference type="EMBL" id="PNT05912.1"/>
    </source>
</evidence>
<name>B9I6L7_POPTR</name>
<evidence type="ECO:0000256" key="1">
    <source>
        <dbReference type="SAM" id="MobiDB-lite"/>
    </source>
</evidence>
<dbReference type="PANTHER" id="PTHR14379">
    <property type="entry name" value="LIMKAIN B LKAP"/>
    <property type="match status" value="1"/>
</dbReference>
<feature type="compositionally biased region" description="Polar residues" evidence="1">
    <location>
        <begin position="281"/>
        <end position="294"/>
    </location>
</feature>
<dbReference type="PANTHER" id="PTHR14379:SF3">
    <property type="entry name" value="MEIOSIS REGULATOR AND MRNA STABILITY FACTOR 1"/>
    <property type="match status" value="1"/>
</dbReference>
<feature type="compositionally biased region" description="Basic and acidic residues" evidence="1">
    <location>
        <begin position="661"/>
        <end position="679"/>
    </location>
</feature>
<dbReference type="InterPro" id="IPR024768">
    <property type="entry name" value="Marf1"/>
</dbReference>
<dbReference type="Gene3D" id="3.40.50.1010">
    <property type="entry name" value="5'-nuclease"/>
    <property type="match status" value="1"/>
</dbReference>
<dbReference type="STRING" id="3694.B9I6L7"/>
<dbReference type="Pfam" id="PF01936">
    <property type="entry name" value="NYN"/>
    <property type="match status" value="1"/>
</dbReference>
<gene>
    <name evidence="3" type="ORF">POPTR_013G003200</name>
</gene>
<dbReference type="InParanoid" id="B9I6L7"/>
<feature type="region of interest" description="Disordered" evidence="1">
    <location>
        <begin position="209"/>
        <end position="725"/>
    </location>
</feature>
<feature type="compositionally biased region" description="Basic and acidic residues" evidence="1">
    <location>
        <begin position="298"/>
        <end position="320"/>
    </location>
</feature>
<organism evidence="3 4">
    <name type="scientific">Populus trichocarpa</name>
    <name type="common">Western balsam poplar</name>
    <name type="synonym">Populus balsamifera subsp. trichocarpa</name>
    <dbReference type="NCBI Taxonomy" id="3694"/>
    <lineage>
        <taxon>Eukaryota</taxon>
        <taxon>Viridiplantae</taxon>
        <taxon>Streptophyta</taxon>
        <taxon>Embryophyta</taxon>
        <taxon>Tracheophyta</taxon>
        <taxon>Spermatophyta</taxon>
        <taxon>Magnoliopsida</taxon>
        <taxon>eudicotyledons</taxon>
        <taxon>Gunneridae</taxon>
        <taxon>Pentapetalae</taxon>
        <taxon>rosids</taxon>
        <taxon>fabids</taxon>
        <taxon>Malpighiales</taxon>
        <taxon>Salicaceae</taxon>
        <taxon>Saliceae</taxon>
        <taxon>Populus</taxon>
    </lineage>
</organism>
<feature type="compositionally biased region" description="Basic residues" evidence="1">
    <location>
        <begin position="536"/>
        <end position="551"/>
    </location>
</feature>
<feature type="compositionally biased region" description="Basic and acidic residues" evidence="1">
    <location>
        <begin position="383"/>
        <end position="407"/>
    </location>
</feature>
<evidence type="ECO:0000313" key="4">
    <source>
        <dbReference type="Proteomes" id="UP000006729"/>
    </source>
</evidence>
<keyword evidence="4" id="KW-1185">Reference proteome</keyword>
<feature type="compositionally biased region" description="Polar residues" evidence="1">
    <location>
        <begin position="234"/>
        <end position="249"/>
    </location>
</feature>
<feature type="compositionally biased region" description="Basic and acidic residues" evidence="1">
    <location>
        <begin position="552"/>
        <end position="575"/>
    </location>
</feature>
<sequence>MSAMDRGGGGGGADAQYVRAKTSVWWDIENCAVPRGCDPHAIAQNISSALVEMNYCGPVSISAYGDTHGINPAAQMALSSTGIALNHVPAGVKDASDKKILVDMLFWAVDNPAPANYLLISGDRDFSNALHQLRMRRYNILLAQPQTASAALVAAAKSVWLWTSLLAGGQPLPEVELQQLRSKNYTSTPNTTQIPSSDTAQIKEPVDSYSEKPYVANQKSPSTSRHPRGRANATLRNPSQTNASKTTNTPFYPSAPPPIPARPNGTSSTSAPSTRVPAFDSLNNFGHPASSSPQPRNPELKHDSKNKPDSKKNKKSKGENSKGSGEGKGPELIQNKKNPEGENSKGSGEGKGPELKHDLQKEPGSSNKKKPGGENSKGSCEGKGPELEHDPRKKPEGENKKKQDGKNSKGSGAGKGPELSQNKKNPEGENSKGSGEGKGPQLKHDLQKEPGILNKKKSGGENSKGSCEGKGPELEHDPQKKPEGENKKKQDGKDSKGFCAGKGPELSLNKKNPEGENSKGSGEGKGPELEHDPQKKPRSRNRKKPRSRNKKKPEGEDSKGSGEGKGPELKHDPQKEPGSSNKMKPGGENSKGSCEGEGPELKHDPQKKPEGENKKKQEGENSRGSCEGKGPELKHDPHKKPEGENKKKQEGENSGGSCEGKGPELKHDPDKKPEGENKKVARARKGVSLKKSVLTRSKRRVSLTKLDKGKKNPLCCESRRGMTAS</sequence>
<dbReference type="CDD" id="cd10910">
    <property type="entry name" value="PIN_limkain_b1_N_like"/>
    <property type="match status" value="1"/>
</dbReference>
<evidence type="ECO:0000259" key="2">
    <source>
        <dbReference type="Pfam" id="PF01936"/>
    </source>
</evidence>
<dbReference type="InterPro" id="IPR021139">
    <property type="entry name" value="NYN"/>
</dbReference>